<dbReference type="PANTHER" id="PTHR33116:SF86">
    <property type="entry name" value="REVERSE TRANSCRIPTASE DOMAIN-CONTAINING PROTEIN"/>
    <property type="match status" value="1"/>
</dbReference>
<gene>
    <name evidence="1" type="ORF">Cni_G06276</name>
</gene>
<proteinExistence type="predicted"/>
<dbReference type="Proteomes" id="UP001327560">
    <property type="component" value="Chromosome 2"/>
</dbReference>
<evidence type="ECO:0000313" key="2">
    <source>
        <dbReference type="Proteomes" id="UP001327560"/>
    </source>
</evidence>
<keyword evidence="2" id="KW-1185">Reference proteome</keyword>
<dbReference type="AlphaFoldDB" id="A0AAQ3Q4L5"/>
<evidence type="ECO:0000313" key="1">
    <source>
        <dbReference type="EMBL" id="WOK97568.1"/>
    </source>
</evidence>
<evidence type="ECO:0008006" key="3">
    <source>
        <dbReference type="Google" id="ProtNLM"/>
    </source>
</evidence>
<accession>A0AAQ3Q4L5</accession>
<dbReference type="PANTHER" id="PTHR33116">
    <property type="entry name" value="REVERSE TRANSCRIPTASE ZINC-BINDING DOMAIN-CONTAINING PROTEIN-RELATED-RELATED"/>
    <property type="match status" value="1"/>
</dbReference>
<reference evidence="1 2" key="1">
    <citation type="submission" date="2023-10" db="EMBL/GenBank/DDBJ databases">
        <title>Chromosome-scale genome assembly provides insights into flower coloration mechanisms of Canna indica.</title>
        <authorList>
            <person name="Li C."/>
        </authorList>
    </citation>
    <scope>NUCLEOTIDE SEQUENCE [LARGE SCALE GENOMIC DNA]</scope>
    <source>
        <tissue evidence="1">Flower</tissue>
    </source>
</reference>
<protein>
    <recommendedName>
        <fullName evidence="3">Reverse transcriptase domain-containing protein</fullName>
    </recommendedName>
</protein>
<name>A0AAQ3Q4L5_9LILI</name>
<sequence>MEGFNFMMHRMLSSNNCRGIKLGRHGPEIASLFFADDVMLFSKADLHHASCFNDLLKQFERINGQQINTNKSSIFFSQGTPRRMQNQIGEKLNIPHIGGHDRYLGLPSLINKSKKETFDFILSQIRGKMESWSSQFLSRAGETTLIKSVLATIANYTVSCFYISDSLYHQIDNLCSNFWWSSNPQLKGIHWAKWSQLCTEFMNGGLGFKECRRMNLELLAKIGWRILAQPASLLSRTLKSKYFNDSSTLSQSRSKDKLFMGLEEYFERSKSSK</sequence>
<dbReference type="EMBL" id="CP136891">
    <property type="protein sequence ID" value="WOK97568.1"/>
    <property type="molecule type" value="Genomic_DNA"/>
</dbReference>
<organism evidence="1 2">
    <name type="scientific">Canna indica</name>
    <name type="common">Indian-shot</name>
    <dbReference type="NCBI Taxonomy" id="4628"/>
    <lineage>
        <taxon>Eukaryota</taxon>
        <taxon>Viridiplantae</taxon>
        <taxon>Streptophyta</taxon>
        <taxon>Embryophyta</taxon>
        <taxon>Tracheophyta</taxon>
        <taxon>Spermatophyta</taxon>
        <taxon>Magnoliopsida</taxon>
        <taxon>Liliopsida</taxon>
        <taxon>Zingiberales</taxon>
        <taxon>Cannaceae</taxon>
        <taxon>Canna</taxon>
    </lineage>
</organism>